<gene>
    <name evidence="4" type="ORF">JOC73_002592</name>
</gene>
<dbReference type="InterPro" id="IPR036291">
    <property type="entry name" value="NAD(P)-bd_dom_sf"/>
</dbReference>
<dbReference type="InterPro" id="IPR000683">
    <property type="entry name" value="Gfo/Idh/MocA-like_OxRdtase_N"/>
</dbReference>
<dbReference type="PROSITE" id="PS50111">
    <property type="entry name" value="CHEMOTAXIS_TRANSDUC_2"/>
    <property type="match status" value="1"/>
</dbReference>
<evidence type="ECO:0000256" key="2">
    <source>
        <dbReference type="PROSITE-ProRule" id="PRU00284"/>
    </source>
</evidence>
<evidence type="ECO:0000313" key="4">
    <source>
        <dbReference type="EMBL" id="MBM7616016.1"/>
    </source>
</evidence>
<proteinExistence type="predicted"/>
<dbReference type="PANTHER" id="PTHR32089">
    <property type="entry name" value="METHYL-ACCEPTING CHEMOTAXIS PROTEIN MCPB"/>
    <property type="match status" value="1"/>
</dbReference>
<dbReference type="Pfam" id="PF00015">
    <property type="entry name" value="MCPsignal"/>
    <property type="match status" value="1"/>
</dbReference>
<comment type="caution">
    <text evidence="4">The sequence shown here is derived from an EMBL/GenBank/DDBJ whole genome shotgun (WGS) entry which is preliminary data.</text>
</comment>
<dbReference type="SUPFAM" id="SSF51735">
    <property type="entry name" value="NAD(P)-binding Rossmann-fold domains"/>
    <property type="match status" value="1"/>
</dbReference>
<protein>
    <submittedName>
        <fullName evidence="4">Methyl-accepting chemotaxis protein</fullName>
    </submittedName>
</protein>
<dbReference type="Gene3D" id="1.10.287.950">
    <property type="entry name" value="Methyl-accepting chemotaxis protein"/>
    <property type="match status" value="1"/>
</dbReference>
<dbReference type="SMART" id="SM00283">
    <property type="entry name" value="MA"/>
    <property type="match status" value="1"/>
</dbReference>
<organism evidence="4 5">
    <name type="scientific">Alkaliphilus hydrothermalis</name>
    <dbReference type="NCBI Taxonomy" id="1482730"/>
    <lineage>
        <taxon>Bacteria</taxon>
        <taxon>Bacillati</taxon>
        <taxon>Bacillota</taxon>
        <taxon>Clostridia</taxon>
        <taxon>Peptostreptococcales</taxon>
        <taxon>Natronincolaceae</taxon>
        <taxon>Alkaliphilus</taxon>
    </lineage>
</organism>
<evidence type="ECO:0000259" key="3">
    <source>
        <dbReference type="PROSITE" id="PS50111"/>
    </source>
</evidence>
<feature type="domain" description="Methyl-accepting transducer" evidence="3">
    <location>
        <begin position="157"/>
        <end position="265"/>
    </location>
</feature>
<dbReference type="Gene3D" id="3.40.50.720">
    <property type="entry name" value="NAD(P)-binding Rossmann-like Domain"/>
    <property type="match status" value="1"/>
</dbReference>
<keyword evidence="5" id="KW-1185">Reference proteome</keyword>
<evidence type="ECO:0000256" key="1">
    <source>
        <dbReference type="ARBA" id="ARBA00023224"/>
    </source>
</evidence>
<accession>A0ABS2NSY4</accession>
<sequence length="265" mass="29182">MKIAIIGGGNGGASILRTLNKMKNITVVGIVDINEEAPGIKLAKELNVFFTSSIQELLGNKVDVIIEATGVRQVKDQINRYSDENSTIICSMAANLMMMIVENEEELLEKIEKQINEVEALSNITVDSIEKMNQTISNTSELSDNFNGFASKTMYLVKETNKIIQTMDKLTQQTHILGLNASIEAARAGEQGRGFAVVAKEVQKLANNATDFTKQISNILASINHEVVSVSDEIKELNKLTDEQKQLGKNLEYAVDNLVTNIHKI</sequence>
<reference evidence="4 5" key="1">
    <citation type="submission" date="2021-01" db="EMBL/GenBank/DDBJ databases">
        <title>Genomic Encyclopedia of Type Strains, Phase IV (KMG-IV): sequencing the most valuable type-strain genomes for metagenomic binning, comparative biology and taxonomic classification.</title>
        <authorList>
            <person name="Goeker M."/>
        </authorList>
    </citation>
    <scope>NUCLEOTIDE SEQUENCE [LARGE SCALE GENOMIC DNA]</scope>
    <source>
        <strain evidence="4 5">DSM 25890</strain>
    </source>
</reference>
<dbReference type="InterPro" id="IPR004089">
    <property type="entry name" value="MCPsignal_dom"/>
</dbReference>
<dbReference type="Proteomes" id="UP001314796">
    <property type="component" value="Unassembled WGS sequence"/>
</dbReference>
<dbReference type="PANTHER" id="PTHR32089:SF112">
    <property type="entry name" value="LYSOZYME-LIKE PROTEIN-RELATED"/>
    <property type="match status" value="1"/>
</dbReference>
<keyword evidence="1 2" id="KW-0807">Transducer</keyword>
<dbReference type="SUPFAM" id="SSF58104">
    <property type="entry name" value="Methyl-accepting chemotaxis protein (MCP) signaling domain"/>
    <property type="match status" value="1"/>
</dbReference>
<dbReference type="Pfam" id="PF01408">
    <property type="entry name" value="GFO_IDH_MocA"/>
    <property type="match status" value="1"/>
</dbReference>
<dbReference type="RefSeq" id="WP_204403830.1">
    <property type="nucleotide sequence ID" value="NZ_JAFBEE010000022.1"/>
</dbReference>
<dbReference type="EMBL" id="JAFBEE010000022">
    <property type="protein sequence ID" value="MBM7616016.1"/>
    <property type="molecule type" value="Genomic_DNA"/>
</dbReference>
<evidence type="ECO:0000313" key="5">
    <source>
        <dbReference type="Proteomes" id="UP001314796"/>
    </source>
</evidence>
<name>A0ABS2NSY4_9FIRM</name>